<dbReference type="AlphaFoldDB" id="A0A1B1BQR4"/>
<accession>A0A1B1BQR4</accession>
<keyword evidence="2" id="KW-1185">Reference proteome</keyword>
<gene>
    <name evidence="1" type="ORF">PA27867_3921</name>
</gene>
<evidence type="ECO:0000313" key="1">
    <source>
        <dbReference type="EMBL" id="ANP74831.1"/>
    </source>
</evidence>
<evidence type="ECO:0000313" key="2">
    <source>
        <dbReference type="Proteomes" id="UP000092582"/>
    </source>
</evidence>
<geneLocation type="plasmid" evidence="2">
    <name>pp27867_1</name>
</geneLocation>
<dbReference type="KEGG" id="cart:PA27867_3921"/>
<reference evidence="1 2" key="1">
    <citation type="submission" date="2016-06" db="EMBL/GenBank/DDBJ databases">
        <title>Genome sequencing of Cryobacterium arcticum PAMC 27867.</title>
        <authorList>
            <person name="Lee J."/>
            <person name="Kim O.-S."/>
        </authorList>
    </citation>
    <scope>NUCLEOTIDE SEQUENCE [LARGE SCALE GENOMIC DNA]</scope>
    <source>
        <strain evidence="1 2">PAMC 27867</strain>
        <plasmid evidence="2">pp27867_1</plasmid>
    </source>
</reference>
<keyword evidence="1" id="KW-0614">Plasmid</keyword>
<dbReference type="EMBL" id="CP016283">
    <property type="protein sequence ID" value="ANP74831.1"/>
    <property type="molecule type" value="Genomic_DNA"/>
</dbReference>
<protein>
    <submittedName>
        <fullName evidence="1">Uncharacterized protein</fullName>
    </submittedName>
</protein>
<organism evidence="1 2">
    <name type="scientific">Cryobacterium arcticum</name>
    <dbReference type="NCBI Taxonomy" id="670052"/>
    <lineage>
        <taxon>Bacteria</taxon>
        <taxon>Bacillati</taxon>
        <taxon>Actinomycetota</taxon>
        <taxon>Actinomycetes</taxon>
        <taxon>Micrococcales</taxon>
        <taxon>Microbacteriaceae</taxon>
        <taxon>Cryobacterium</taxon>
    </lineage>
</organism>
<sequence length="348" mass="38552">MLQYEKDETALIRRIIKLHSEIYEGVGLYQFVWYSLLAGLKTRPFDKLVMDGATNIAKTLLESELAPWFEGSDAYLRNAGQHGGAFSIMDGEVVFKLKAPRETMRVEEVIDAVFTFLESLAATSWALSNALSNAGIEVPTPDADAAYIGMSRFKSAVLWLSDKDEGLVRADEREGAWEFEIGGIGGVSEIALALALADLASPDDIYLQRQGATDPWLEMPLATYITHLDTLSVNSSPSEQLIGLLKLRASCRLGSKPLVGSDDFRYAIGVLGLFILNSDVSMIRPIRQVEALAREAGDLDAVKLIHKILLQSRAKDRHASQKLQNQLNEYVRELGMNLPESPRVKIRR</sequence>
<proteinExistence type="predicted"/>
<name>A0A1B1BQR4_9MICO</name>
<dbReference type="Proteomes" id="UP000092582">
    <property type="component" value="Plasmid pP27867_1"/>
</dbReference>